<evidence type="ECO:0008006" key="7">
    <source>
        <dbReference type="Google" id="ProtNLM"/>
    </source>
</evidence>
<feature type="domain" description="EGF-like calcium-binding" evidence="3">
    <location>
        <begin position="186"/>
        <end position="231"/>
    </location>
</feature>
<accession>A0AAE0LKD7</accession>
<dbReference type="Gene3D" id="2.10.25.10">
    <property type="entry name" value="Laminin"/>
    <property type="match status" value="5"/>
</dbReference>
<feature type="domain" description="EGF-like" evidence="4">
    <location>
        <begin position="322"/>
        <end position="361"/>
    </location>
</feature>
<feature type="domain" description="EGF-like" evidence="4">
    <location>
        <begin position="141"/>
        <end position="185"/>
    </location>
</feature>
<evidence type="ECO:0000259" key="4">
    <source>
        <dbReference type="SMART" id="SM00181"/>
    </source>
</evidence>
<evidence type="ECO:0000256" key="1">
    <source>
        <dbReference type="ARBA" id="ARBA00023157"/>
    </source>
</evidence>
<feature type="domain" description="EGF-like" evidence="4">
    <location>
        <begin position="280"/>
        <end position="319"/>
    </location>
</feature>
<dbReference type="InterPro" id="IPR000742">
    <property type="entry name" value="EGF"/>
</dbReference>
<feature type="compositionally biased region" description="Low complexity" evidence="2">
    <location>
        <begin position="70"/>
        <end position="96"/>
    </location>
</feature>
<evidence type="ECO:0000256" key="2">
    <source>
        <dbReference type="SAM" id="MobiDB-lite"/>
    </source>
</evidence>
<evidence type="ECO:0000313" key="5">
    <source>
        <dbReference type="EMBL" id="KAK3287959.1"/>
    </source>
</evidence>
<organism evidence="5 6">
    <name type="scientific">Cymbomonas tetramitiformis</name>
    <dbReference type="NCBI Taxonomy" id="36881"/>
    <lineage>
        <taxon>Eukaryota</taxon>
        <taxon>Viridiplantae</taxon>
        <taxon>Chlorophyta</taxon>
        <taxon>Pyramimonadophyceae</taxon>
        <taxon>Pyramimonadales</taxon>
        <taxon>Pyramimonadaceae</taxon>
        <taxon>Cymbomonas</taxon>
    </lineage>
</organism>
<feature type="domain" description="EGF-like" evidence="4">
    <location>
        <begin position="189"/>
        <end position="231"/>
    </location>
</feature>
<feature type="domain" description="EGF-like" evidence="4">
    <location>
        <begin position="236"/>
        <end position="276"/>
    </location>
</feature>
<dbReference type="SMART" id="SM00179">
    <property type="entry name" value="EGF_CA"/>
    <property type="match status" value="3"/>
</dbReference>
<feature type="domain" description="EGF-like calcium-binding" evidence="3">
    <location>
        <begin position="320"/>
        <end position="361"/>
    </location>
</feature>
<evidence type="ECO:0000313" key="6">
    <source>
        <dbReference type="Proteomes" id="UP001190700"/>
    </source>
</evidence>
<feature type="compositionally biased region" description="Polar residues" evidence="2">
    <location>
        <begin position="102"/>
        <end position="113"/>
    </location>
</feature>
<feature type="region of interest" description="Disordered" evidence="2">
    <location>
        <begin position="422"/>
        <end position="449"/>
    </location>
</feature>
<dbReference type="SMART" id="SM00181">
    <property type="entry name" value="EGF"/>
    <property type="match status" value="5"/>
</dbReference>
<feature type="region of interest" description="Disordered" evidence="2">
    <location>
        <begin position="33"/>
        <end position="113"/>
    </location>
</feature>
<proteinExistence type="predicted"/>
<sequence length="449" mass="44626">MARLEVSTLSGPSSRAWAFTSADAAVTLCGFEVGTPLPSEESPTPSEFSTTPVGESPAPSEGSPTPSEDSLTPSSVSTTTSGGSLTPSEESTTPSEAAFTPSEESPTLDSLTPSREDWDAIVPVTPDSALVSPTSPPPPISCGSAPCFPGVLCTDINASIGKFVCGACPEGYSDLQASNPGIDCADVDECADTSMTNGGCDPLTECTNTDGGRACSACPEGYLGDGASGCRVRAASCLEGNGGCDPLTNCTVGADGSIECSDCPAGYAGTGFTACTDLDGCAAAPCFPGTPCADVAAPGVGFTCGECPTNFWGNGINCELDKCLAESPPCSALVTCTSTPGGGATCSACPTGYDGDGTTCDDVDECANVNAAARSVWVLGGGHSRAGLATLQPPSSQASPPAESCSNLNRLRLCHAAPAVASAPPQERGLPERPAPQMPPLGTPALALC</sequence>
<comment type="caution">
    <text evidence="5">The sequence shown here is derived from an EMBL/GenBank/DDBJ whole genome shotgun (WGS) entry which is preliminary data.</text>
</comment>
<dbReference type="InterPro" id="IPR001881">
    <property type="entry name" value="EGF-like_Ca-bd_dom"/>
</dbReference>
<feature type="compositionally biased region" description="Pro residues" evidence="2">
    <location>
        <begin position="433"/>
        <end position="442"/>
    </location>
</feature>
<name>A0AAE0LKD7_9CHLO</name>
<keyword evidence="1" id="KW-1015">Disulfide bond</keyword>
<evidence type="ECO:0000259" key="3">
    <source>
        <dbReference type="SMART" id="SM00179"/>
    </source>
</evidence>
<reference evidence="5 6" key="1">
    <citation type="journal article" date="2015" name="Genome Biol. Evol.">
        <title>Comparative Genomics of a Bacterivorous Green Alga Reveals Evolutionary Causalities and Consequences of Phago-Mixotrophic Mode of Nutrition.</title>
        <authorList>
            <person name="Burns J.A."/>
            <person name="Paasch A."/>
            <person name="Narechania A."/>
            <person name="Kim E."/>
        </authorList>
    </citation>
    <scope>NUCLEOTIDE SEQUENCE [LARGE SCALE GENOMIC DNA]</scope>
    <source>
        <strain evidence="5 6">PLY_AMNH</strain>
    </source>
</reference>
<dbReference type="GO" id="GO:0005509">
    <property type="term" value="F:calcium ion binding"/>
    <property type="evidence" value="ECO:0007669"/>
    <property type="project" value="InterPro"/>
</dbReference>
<feature type="domain" description="EGF-like calcium-binding" evidence="3">
    <location>
        <begin position="277"/>
        <end position="319"/>
    </location>
</feature>
<feature type="compositionally biased region" description="Low complexity" evidence="2">
    <location>
        <begin position="35"/>
        <end position="52"/>
    </location>
</feature>
<dbReference type="Proteomes" id="UP001190700">
    <property type="component" value="Unassembled WGS sequence"/>
</dbReference>
<dbReference type="EMBL" id="LGRX02000645">
    <property type="protein sequence ID" value="KAK3287959.1"/>
    <property type="molecule type" value="Genomic_DNA"/>
</dbReference>
<keyword evidence="6" id="KW-1185">Reference proteome</keyword>
<gene>
    <name evidence="5" type="ORF">CYMTET_4567</name>
</gene>
<protein>
    <recommendedName>
        <fullName evidence="7">EGF-like domain-containing protein</fullName>
    </recommendedName>
</protein>
<dbReference type="AlphaFoldDB" id="A0AAE0LKD7"/>
<dbReference type="PANTHER" id="PTHR10199">
    <property type="entry name" value="THROMBOSPONDIN"/>
    <property type="match status" value="1"/>
</dbReference>